<evidence type="ECO:0000313" key="1">
    <source>
        <dbReference type="EMBL" id="GGQ78571.1"/>
    </source>
</evidence>
<reference evidence="1" key="1">
    <citation type="journal article" date="2014" name="Int. J. Syst. Evol. Microbiol.">
        <title>Complete genome sequence of Corynebacterium casei LMG S-19264T (=DSM 44701T), isolated from a smear-ripened cheese.</title>
        <authorList>
            <consortium name="US DOE Joint Genome Institute (JGI-PGF)"/>
            <person name="Walter F."/>
            <person name="Albersmeier A."/>
            <person name="Kalinowski J."/>
            <person name="Ruckert C."/>
        </authorList>
    </citation>
    <scope>NUCLEOTIDE SEQUENCE</scope>
    <source>
        <strain evidence="1">JCM 4403</strain>
    </source>
</reference>
<gene>
    <name evidence="1" type="ORF">GCM10010280_26430</name>
</gene>
<protein>
    <submittedName>
        <fullName evidence="1">Uncharacterized protein</fullName>
    </submittedName>
</protein>
<organism evidence="1 2">
    <name type="scientific">Streptomyces pilosus</name>
    <dbReference type="NCBI Taxonomy" id="28893"/>
    <lineage>
        <taxon>Bacteria</taxon>
        <taxon>Bacillati</taxon>
        <taxon>Actinomycetota</taxon>
        <taxon>Actinomycetes</taxon>
        <taxon>Kitasatosporales</taxon>
        <taxon>Streptomycetaceae</taxon>
        <taxon>Streptomyces</taxon>
    </lineage>
</organism>
<keyword evidence="2" id="KW-1185">Reference proteome</keyword>
<sequence>MEVPAGDLAVPYGVGGQLAEDQHDLLVRAGAVRDAPGVQPVRGQSAGETRATWGGGETHLEGVLRVIGGSRGLGGADGAGELVRHAANGAPGRIA</sequence>
<accession>A0A918BN42</accession>
<evidence type="ECO:0000313" key="2">
    <source>
        <dbReference type="Proteomes" id="UP000656732"/>
    </source>
</evidence>
<dbReference type="Proteomes" id="UP000656732">
    <property type="component" value="Unassembled WGS sequence"/>
</dbReference>
<name>A0A918BN42_9ACTN</name>
<proteinExistence type="predicted"/>
<dbReference type="AlphaFoldDB" id="A0A918BN42"/>
<comment type="caution">
    <text evidence="1">The sequence shown here is derived from an EMBL/GenBank/DDBJ whole genome shotgun (WGS) entry which is preliminary data.</text>
</comment>
<dbReference type="EMBL" id="BMTU01000004">
    <property type="protein sequence ID" value="GGQ78571.1"/>
    <property type="molecule type" value="Genomic_DNA"/>
</dbReference>
<reference evidence="1" key="2">
    <citation type="submission" date="2020-09" db="EMBL/GenBank/DDBJ databases">
        <authorList>
            <person name="Sun Q."/>
            <person name="Ohkuma M."/>
        </authorList>
    </citation>
    <scope>NUCLEOTIDE SEQUENCE</scope>
    <source>
        <strain evidence="1">JCM 4403</strain>
    </source>
</reference>